<comment type="caution">
    <text evidence="1">The sequence shown here is derived from an EMBL/GenBank/DDBJ whole genome shotgun (WGS) entry which is preliminary data.</text>
</comment>
<gene>
    <name evidence="1" type="ORF">P7D43_02360</name>
</gene>
<dbReference type="Pfam" id="PF08843">
    <property type="entry name" value="AbiEii"/>
    <property type="match status" value="1"/>
</dbReference>
<evidence type="ECO:0000313" key="1">
    <source>
        <dbReference type="EMBL" id="MDT2401203.1"/>
    </source>
</evidence>
<dbReference type="RefSeq" id="WP_311864767.1">
    <property type="nucleotide sequence ID" value="NZ_JARPWH010000004.1"/>
</dbReference>
<evidence type="ECO:0000313" key="2">
    <source>
        <dbReference type="Proteomes" id="UP001260773"/>
    </source>
</evidence>
<protein>
    <submittedName>
        <fullName evidence="1">Nucleotidyl transferase AbiEii/AbiGii toxin family protein</fullName>
    </submittedName>
</protein>
<accession>A0AAW8RMN4</accession>
<proteinExistence type="predicted"/>
<dbReference type="InterPro" id="IPR014942">
    <property type="entry name" value="AbiEii"/>
</dbReference>
<sequence>MSFKAKINQIAKEKGIPAQQVQQNYLIEIFLEKLVRSKYRDNFIIKGGYLIGGMIGLDLRATMDLDTTIVGIELSSENLYSIAEEIVKVQTEESFHLSVLGVENIREKDQYPGLKIKLIANFERIHEVVTIDVTTGDAITPKEIDFKFEKMFSNEEIQVWSYPIENVLAEKLETILSRGIATTRLRDFYDVFILSSVRSNKIDYVILGKALENTKEKRRSTFDLKDHDSILSEIQLSDFQQQLWIKYQNQYPYAKEVSFDSVIHSIAKLISKFYENDH</sequence>
<organism evidence="1 2">
    <name type="scientific">Enterococcus avium</name>
    <name type="common">Streptococcus avium</name>
    <dbReference type="NCBI Taxonomy" id="33945"/>
    <lineage>
        <taxon>Bacteria</taxon>
        <taxon>Bacillati</taxon>
        <taxon>Bacillota</taxon>
        <taxon>Bacilli</taxon>
        <taxon>Lactobacillales</taxon>
        <taxon>Enterococcaceae</taxon>
        <taxon>Enterococcus</taxon>
    </lineage>
</organism>
<dbReference type="Proteomes" id="UP001260773">
    <property type="component" value="Unassembled WGS sequence"/>
</dbReference>
<reference evidence="1" key="1">
    <citation type="submission" date="2023-03" db="EMBL/GenBank/DDBJ databases">
        <authorList>
            <person name="Shen W."/>
            <person name="Cai J."/>
        </authorList>
    </citation>
    <scope>NUCLEOTIDE SEQUENCE</scope>
    <source>
        <strain evidence="1">P33-2</strain>
    </source>
</reference>
<name>A0AAW8RMN4_ENTAV</name>
<dbReference type="AlphaFoldDB" id="A0AAW8RMN4"/>
<dbReference type="GO" id="GO:0016740">
    <property type="term" value="F:transferase activity"/>
    <property type="evidence" value="ECO:0007669"/>
    <property type="project" value="UniProtKB-KW"/>
</dbReference>
<dbReference type="EMBL" id="JARPWH010000004">
    <property type="protein sequence ID" value="MDT2401203.1"/>
    <property type="molecule type" value="Genomic_DNA"/>
</dbReference>
<keyword evidence="1" id="KW-0808">Transferase</keyword>